<keyword evidence="3" id="KW-1185">Reference proteome</keyword>
<name>A0A3M2M5X1_9ACTN</name>
<evidence type="ECO:0000313" key="2">
    <source>
        <dbReference type="EMBL" id="RMI44243.1"/>
    </source>
</evidence>
<gene>
    <name evidence="2" type="ORF">EBO15_13940</name>
</gene>
<feature type="chain" id="PRO_5039519158" description="Secreted protein" evidence="1">
    <location>
        <begin position="24"/>
        <end position="483"/>
    </location>
</feature>
<comment type="caution">
    <text evidence="2">The sequence shown here is derived from an EMBL/GenBank/DDBJ whole genome shotgun (WGS) entry which is preliminary data.</text>
</comment>
<organism evidence="2 3">
    <name type="scientific">Actinomadura harenae</name>
    <dbReference type="NCBI Taxonomy" id="2483351"/>
    <lineage>
        <taxon>Bacteria</taxon>
        <taxon>Bacillati</taxon>
        <taxon>Actinomycetota</taxon>
        <taxon>Actinomycetes</taxon>
        <taxon>Streptosporangiales</taxon>
        <taxon>Thermomonosporaceae</taxon>
        <taxon>Actinomadura</taxon>
    </lineage>
</organism>
<sequence length="483" mass="50782">MPTLRMPSRRVSTVLGVACGALATGLVATGIAAAHDADDTVAAVPRAAISTTPGQTSTLPGVSFKLTWKPTDASALTALDRLVADKRTAMKAVSLRDVAADGTDVRRLTYKSGCSKTAQTAVAALNAKVKVGAWCPDFRTGKNDEGSANWIPQGVATSRTSRLDGLALSWYHVKDPKAKSPVTDMARLTVGKRPEVSKTGGYHSVQLAVPTRDASGKIVAKDVSVDLGHATGGMSAQGVAEAPQHAGGLSIVGNYAYLPDTAAGLRVYDLRRTYKVTPGGGLGVGSDGRFHAHGEHYVLFETGRYQFDRTANGSCPAWDVKPSAQNKQLCFSTVSYDPTFTTPSLVTTEYKLAGGMSSNRPIRVVRWPLASNGTLAASGGVVTSKAVYGTVTPNVQGVATYYKAGQGVSVYYSVSGGGATRPGRIISDRAGRDPYTLPGVIGGESFAFDPYSGGDRIWGVTEHAGKRMVYWAYRKSLQPKGDR</sequence>
<keyword evidence="1" id="KW-0732">Signal</keyword>
<evidence type="ECO:0008006" key="4">
    <source>
        <dbReference type="Google" id="ProtNLM"/>
    </source>
</evidence>
<accession>A0A3M2M5X1</accession>
<protein>
    <recommendedName>
        <fullName evidence="4">Secreted protein</fullName>
    </recommendedName>
</protein>
<reference evidence="2 3" key="1">
    <citation type="submission" date="2018-10" db="EMBL/GenBank/DDBJ databases">
        <title>Isolation from soil.</title>
        <authorList>
            <person name="Hu J."/>
        </authorList>
    </citation>
    <scope>NUCLEOTIDE SEQUENCE [LARGE SCALE GENOMIC DNA]</scope>
    <source>
        <strain evidence="2 3">NEAU-Ht49</strain>
    </source>
</reference>
<dbReference type="EMBL" id="RFFG01000020">
    <property type="protein sequence ID" value="RMI44243.1"/>
    <property type="molecule type" value="Genomic_DNA"/>
</dbReference>
<evidence type="ECO:0000256" key="1">
    <source>
        <dbReference type="SAM" id="SignalP"/>
    </source>
</evidence>
<dbReference type="AlphaFoldDB" id="A0A3M2M5X1"/>
<evidence type="ECO:0000313" key="3">
    <source>
        <dbReference type="Proteomes" id="UP000282674"/>
    </source>
</evidence>
<dbReference type="Proteomes" id="UP000282674">
    <property type="component" value="Unassembled WGS sequence"/>
</dbReference>
<proteinExistence type="predicted"/>
<feature type="signal peptide" evidence="1">
    <location>
        <begin position="1"/>
        <end position="23"/>
    </location>
</feature>